<evidence type="ECO:0000313" key="4">
    <source>
        <dbReference type="Proteomes" id="UP000528457"/>
    </source>
</evidence>
<dbReference type="GO" id="GO:0016020">
    <property type="term" value="C:membrane"/>
    <property type="evidence" value="ECO:0007669"/>
    <property type="project" value="TreeGrafter"/>
</dbReference>
<gene>
    <name evidence="3" type="ORF">HNR48_001751</name>
</gene>
<dbReference type="AlphaFoldDB" id="A0A7X0JSH4"/>
<dbReference type="RefSeq" id="WP_208020096.1">
    <property type="nucleotide sequence ID" value="NZ_JAAONY010000001.1"/>
</dbReference>
<feature type="domain" description="AB hydrolase-1" evidence="2">
    <location>
        <begin position="18"/>
        <end position="247"/>
    </location>
</feature>
<dbReference type="Gene3D" id="3.40.50.1820">
    <property type="entry name" value="alpha/beta hydrolase"/>
    <property type="match status" value="1"/>
</dbReference>
<dbReference type="InterPro" id="IPR050266">
    <property type="entry name" value="AB_hydrolase_sf"/>
</dbReference>
<dbReference type="Pfam" id="PF12697">
    <property type="entry name" value="Abhydrolase_6"/>
    <property type="match status" value="1"/>
</dbReference>
<dbReference type="SUPFAM" id="SSF53474">
    <property type="entry name" value="alpha/beta-Hydrolases"/>
    <property type="match status" value="1"/>
</dbReference>
<reference evidence="3 4" key="1">
    <citation type="submission" date="2020-08" db="EMBL/GenBank/DDBJ databases">
        <title>Genomic Encyclopedia of Type Strains, Phase IV (KMG-IV): sequencing the most valuable type-strain genomes for metagenomic binning, comparative biology and taxonomic classification.</title>
        <authorList>
            <person name="Goeker M."/>
        </authorList>
    </citation>
    <scope>NUCLEOTIDE SEQUENCE [LARGE SCALE GENOMIC DNA]</scope>
    <source>
        <strain evidence="3 4">DSM 22368</strain>
    </source>
</reference>
<organism evidence="3 4">
    <name type="scientific">Pseudoteredinibacter isoporae</name>
    <dbReference type="NCBI Taxonomy" id="570281"/>
    <lineage>
        <taxon>Bacteria</taxon>
        <taxon>Pseudomonadati</taxon>
        <taxon>Pseudomonadota</taxon>
        <taxon>Gammaproteobacteria</taxon>
        <taxon>Cellvibrionales</taxon>
        <taxon>Cellvibrionaceae</taxon>
        <taxon>Pseudoteredinibacter</taxon>
    </lineage>
</organism>
<dbReference type="EMBL" id="JACHHT010000001">
    <property type="protein sequence ID" value="MBB6521473.1"/>
    <property type="molecule type" value="Genomic_DNA"/>
</dbReference>
<dbReference type="InterPro" id="IPR000073">
    <property type="entry name" value="AB_hydrolase_1"/>
</dbReference>
<dbReference type="InterPro" id="IPR029058">
    <property type="entry name" value="AB_hydrolase_fold"/>
</dbReference>
<evidence type="ECO:0000259" key="2">
    <source>
        <dbReference type="Pfam" id="PF12697"/>
    </source>
</evidence>
<dbReference type="GO" id="GO:0016787">
    <property type="term" value="F:hydrolase activity"/>
    <property type="evidence" value="ECO:0007669"/>
    <property type="project" value="UniProtKB-KW"/>
</dbReference>
<name>A0A7X0JSH4_9GAMM</name>
<keyword evidence="1" id="KW-0378">Hydrolase</keyword>
<dbReference type="Proteomes" id="UP000528457">
    <property type="component" value="Unassembled WGS sequence"/>
</dbReference>
<dbReference type="PANTHER" id="PTHR43798:SF31">
    <property type="entry name" value="AB HYDROLASE SUPERFAMILY PROTEIN YCLE"/>
    <property type="match status" value="1"/>
</dbReference>
<evidence type="ECO:0000313" key="3">
    <source>
        <dbReference type="EMBL" id="MBB6521473.1"/>
    </source>
</evidence>
<proteinExistence type="predicted"/>
<sequence length="272" mass="31335">MSLFTGRPIMSNEQEKHIVLIHGTWGNAGNWDELRPALEAIGFTVHTPTLRHHELGFLECALEIGSVSLRDYVDDLVTYIEELDHSPIIAGLSMGGLLCQLVAARCKHRGVVCFSPAPAWGMFNLYPSMVRTFHYYTNQWAFWRKPLYPSWEEFRWGVVNEQTEEKAREYFLACVPESGKAYFEMGFWYFDRNRSSYVDVDSIQSPVLVFVGQKDRVVAPRIGRLTAKRYGNKATLVELPDADHCMVIGEQLENVMPEFERWVENNKIYLAD</sequence>
<dbReference type="InParanoid" id="A0A7X0JSH4"/>
<comment type="caution">
    <text evidence="3">The sequence shown here is derived from an EMBL/GenBank/DDBJ whole genome shotgun (WGS) entry which is preliminary data.</text>
</comment>
<accession>A0A7X0JSH4</accession>
<protein>
    <submittedName>
        <fullName evidence="3">Pimeloyl-ACP methyl ester carboxylesterase</fullName>
    </submittedName>
</protein>
<dbReference type="PANTHER" id="PTHR43798">
    <property type="entry name" value="MONOACYLGLYCEROL LIPASE"/>
    <property type="match status" value="1"/>
</dbReference>
<keyword evidence="4" id="KW-1185">Reference proteome</keyword>
<evidence type="ECO:0000256" key="1">
    <source>
        <dbReference type="ARBA" id="ARBA00022801"/>
    </source>
</evidence>